<feature type="transmembrane region" description="Helical" evidence="8">
    <location>
        <begin position="88"/>
        <end position="109"/>
    </location>
</feature>
<dbReference type="Proteomes" id="UP000186894">
    <property type="component" value="Unassembled WGS sequence"/>
</dbReference>
<reference evidence="10 11" key="1">
    <citation type="submission" date="2016-09" db="EMBL/GenBank/DDBJ databases">
        <title>Rhizobium oryziradicis sp. nov., isolated from the root of rice.</title>
        <authorList>
            <person name="Zhao J."/>
            <person name="Zhang X."/>
        </authorList>
    </citation>
    <scope>NUCLEOTIDE SEQUENCE [LARGE SCALE GENOMIC DNA]</scope>
    <source>
        <strain evidence="10 11">N19</strain>
    </source>
</reference>
<dbReference type="Pfam" id="PF00528">
    <property type="entry name" value="BPD_transp_1"/>
    <property type="match status" value="1"/>
</dbReference>
<dbReference type="OrthoDB" id="9793490at2"/>
<dbReference type="SUPFAM" id="SSF161098">
    <property type="entry name" value="MetI-like"/>
    <property type="match status" value="1"/>
</dbReference>
<keyword evidence="6 8" id="KW-1133">Transmembrane helix</keyword>
<feature type="transmembrane region" description="Helical" evidence="8">
    <location>
        <begin position="189"/>
        <end position="212"/>
    </location>
</feature>
<evidence type="ECO:0000256" key="8">
    <source>
        <dbReference type="RuleBase" id="RU363032"/>
    </source>
</evidence>
<feature type="transmembrane region" description="Helical" evidence="8">
    <location>
        <begin position="20"/>
        <end position="40"/>
    </location>
</feature>
<dbReference type="STRING" id="1867956.BJF95_16410"/>
<dbReference type="InterPro" id="IPR000515">
    <property type="entry name" value="MetI-like"/>
</dbReference>
<feature type="transmembrane region" description="Helical" evidence="8">
    <location>
        <begin position="52"/>
        <end position="76"/>
    </location>
</feature>
<evidence type="ECO:0000313" key="10">
    <source>
        <dbReference type="EMBL" id="OLP46570.1"/>
    </source>
</evidence>
<comment type="similarity">
    <text evidence="2">Belongs to the binding-protein-dependent transport system permease family. CysTW subfamily.</text>
</comment>
<dbReference type="RefSeq" id="WP_075637848.1">
    <property type="nucleotide sequence ID" value="NZ_MKIM01000020.1"/>
</dbReference>
<feature type="transmembrane region" description="Helical" evidence="8">
    <location>
        <begin position="146"/>
        <end position="169"/>
    </location>
</feature>
<comment type="caution">
    <text evidence="10">The sequence shown here is derived from an EMBL/GenBank/DDBJ whole genome shotgun (WGS) entry which is preliminary data.</text>
</comment>
<evidence type="ECO:0000256" key="6">
    <source>
        <dbReference type="ARBA" id="ARBA00022989"/>
    </source>
</evidence>
<dbReference type="PANTHER" id="PTHR30450:SF1">
    <property type="entry name" value="D-METHIONINE TRANSPORT SYSTEM PERMEASE PROTEIN METI-RELATED"/>
    <property type="match status" value="1"/>
</dbReference>
<dbReference type="InterPro" id="IPR035906">
    <property type="entry name" value="MetI-like_sf"/>
</dbReference>
<keyword evidence="11" id="KW-1185">Reference proteome</keyword>
<dbReference type="GO" id="GO:0048473">
    <property type="term" value="P:D-methionine transmembrane transport"/>
    <property type="evidence" value="ECO:0007669"/>
    <property type="project" value="TreeGrafter"/>
</dbReference>
<dbReference type="FunFam" id="1.10.3720.10:FF:000002">
    <property type="entry name" value="D-methionine ABC transporter permease MetI"/>
    <property type="match status" value="1"/>
</dbReference>
<name>A0A1Q8ZWZ0_9HYPH</name>
<evidence type="ECO:0000256" key="2">
    <source>
        <dbReference type="ARBA" id="ARBA00007069"/>
    </source>
</evidence>
<evidence type="ECO:0000256" key="7">
    <source>
        <dbReference type="ARBA" id="ARBA00023136"/>
    </source>
</evidence>
<dbReference type="NCBIfam" id="NF008049">
    <property type="entry name" value="PRK10782.1"/>
    <property type="match status" value="1"/>
</dbReference>
<sequence length="222" mass="23372">MALDMLLSLLSKALWQTLQMVALAGVIGTVIGLPIGVFLANSAKGELFAAPVTNRVVGLIVNATRSTPFIILVVAIIPFTRLVAGTSIGTNAAIVPLTIATIPFVARLIEAAIREVDRGLIEAARAMGATRWQIVTKVLIAEALPAIIMALTMTTVSLIGYSAMVGAVGGGGLGDLGIRYGYQRFMPEVMAAVVILLIVLVQVVQSIGDALARRFDKRHREG</sequence>
<dbReference type="AlphaFoldDB" id="A0A1Q8ZWZ0"/>
<evidence type="ECO:0000256" key="5">
    <source>
        <dbReference type="ARBA" id="ARBA00022692"/>
    </source>
</evidence>
<accession>A0A1Q8ZWZ0</accession>
<organism evidence="10 11">
    <name type="scientific">Rhizobium oryziradicis</name>
    <dbReference type="NCBI Taxonomy" id="1867956"/>
    <lineage>
        <taxon>Bacteria</taxon>
        <taxon>Pseudomonadati</taxon>
        <taxon>Pseudomonadota</taxon>
        <taxon>Alphaproteobacteria</taxon>
        <taxon>Hyphomicrobiales</taxon>
        <taxon>Rhizobiaceae</taxon>
        <taxon>Rhizobium/Agrobacterium group</taxon>
        <taxon>Rhizobium</taxon>
    </lineage>
</organism>
<protein>
    <submittedName>
        <fullName evidence="10">DL-methionine transporter permease subunit</fullName>
    </submittedName>
</protein>
<dbReference type="Gene3D" id="1.10.3720.10">
    <property type="entry name" value="MetI-like"/>
    <property type="match status" value="1"/>
</dbReference>
<evidence type="ECO:0000256" key="4">
    <source>
        <dbReference type="ARBA" id="ARBA00022475"/>
    </source>
</evidence>
<dbReference type="PANTHER" id="PTHR30450">
    <property type="entry name" value="ABC TRANSPORTER PERMEASE"/>
    <property type="match status" value="1"/>
</dbReference>
<dbReference type="PROSITE" id="PS50928">
    <property type="entry name" value="ABC_TM1"/>
    <property type="match status" value="1"/>
</dbReference>
<dbReference type="CDD" id="cd06261">
    <property type="entry name" value="TM_PBP2"/>
    <property type="match status" value="1"/>
</dbReference>
<evidence type="ECO:0000313" key="11">
    <source>
        <dbReference type="Proteomes" id="UP000186894"/>
    </source>
</evidence>
<evidence type="ECO:0000256" key="3">
    <source>
        <dbReference type="ARBA" id="ARBA00022448"/>
    </source>
</evidence>
<dbReference type="EMBL" id="MKIM01000020">
    <property type="protein sequence ID" value="OLP46570.1"/>
    <property type="molecule type" value="Genomic_DNA"/>
</dbReference>
<dbReference type="InterPro" id="IPR051322">
    <property type="entry name" value="AA_ABC_Transporter_Permease"/>
</dbReference>
<evidence type="ECO:0000256" key="1">
    <source>
        <dbReference type="ARBA" id="ARBA00004651"/>
    </source>
</evidence>
<gene>
    <name evidence="10" type="ORF">BJF95_16410</name>
</gene>
<comment type="subcellular location">
    <subcellularLocation>
        <location evidence="1 8">Cell membrane</location>
        <topology evidence="1 8">Multi-pass membrane protein</topology>
    </subcellularLocation>
</comment>
<proteinExistence type="inferred from homology"/>
<evidence type="ECO:0000259" key="9">
    <source>
        <dbReference type="PROSITE" id="PS50928"/>
    </source>
</evidence>
<feature type="domain" description="ABC transmembrane type-1" evidence="9">
    <location>
        <begin position="14"/>
        <end position="208"/>
    </location>
</feature>
<dbReference type="GO" id="GO:0005886">
    <property type="term" value="C:plasma membrane"/>
    <property type="evidence" value="ECO:0007669"/>
    <property type="project" value="UniProtKB-SubCell"/>
</dbReference>
<keyword evidence="4" id="KW-1003">Cell membrane</keyword>
<keyword evidence="5 8" id="KW-0812">Transmembrane</keyword>
<keyword evidence="3 8" id="KW-0813">Transport</keyword>
<keyword evidence="7 8" id="KW-0472">Membrane</keyword>